<protein>
    <submittedName>
        <fullName evidence="2">Uncharacterized protein</fullName>
    </submittedName>
</protein>
<organism evidence="2 3">
    <name type="scientific">Exophiala mesophila</name>
    <name type="common">Black yeast-like fungus</name>
    <dbReference type="NCBI Taxonomy" id="212818"/>
    <lineage>
        <taxon>Eukaryota</taxon>
        <taxon>Fungi</taxon>
        <taxon>Dikarya</taxon>
        <taxon>Ascomycota</taxon>
        <taxon>Pezizomycotina</taxon>
        <taxon>Eurotiomycetes</taxon>
        <taxon>Chaetothyriomycetidae</taxon>
        <taxon>Chaetothyriales</taxon>
        <taxon>Herpotrichiellaceae</taxon>
        <taxon>Exophiala</taxon>
    </lineage>
</organism>
<dbReference type="GeneID" id="27327042"/>
<dbReference type="InterPro" id="IPR032801">
    <property type="entry name" value="PXL2A/B/C"/>
</dbReference>
<dbReference type="PANTHER" id="PTHR28630:SF3">
    <property type="entry name" value="PEROXIREDOXIN-LIKE 2C"/>
    <property type="match status" value="1"/>
</dbReference>
<dbReference type="Proteomes" id="UP000054302">
    <property type="component" value="Unassembled WGS sequence"/>
</dbReference>
<dbReference type="Pfam" id="PF13911">
    <property type="entry name" value="AhpC-TSA_2"/>
    <property type="match status" value="1"/>
</dbReference>
<feature type="region of interest" description="Disordered" evidence="1">
    <location>
        <begin position="315"/>
        <end position="407"/>
    </location>
</feature>
<feature type="region of interest" description="Disordered" evidence="1">
    <location>
        <begin position="260"/>
        <end position="301"/>
    </location>
</feature>
<feature type="compositionally biased region" description="Basic and acidic residues" evidence="1">
    <location>
        <begin position="319"/>
        <end position="329"/>
    </location>
</feature>
<reference evidence="2 3" key="1">
    <citation type="submission" date="2015-01" db="EMBL/GenBank/DDBJ databases">
        <title>The Genome Sequence of Exophiala mesophila CBS40295.</title>
        <authorList>
            <consortium name="The Broad Institute Genomics Platform"/>
            <person name="Cuomo C."/>
            <person name="de Hoog S."/>
            <person name="Gorbushina A."/>
            <person name="Stielow B."/>
            <person name="Teixiera M."/>
            <person name="Abouelleil A."/>
            <person name="Chapman S.B."/>
            <person name="Priest M."/>
            <person name="Young S.K."/>
            <person name="Wortman J."/>
            <person name="Nusbaum C."/>
            <person name="Birren B."/>
        </authorList>
    </citation>
    <scope>NUCLEOTIDE SEQUENCE [LARGE SCALE GENOMIC DNA]</scope>
    <source>
        <strain evidence="2 3">CBS 40295</strain>
    </source>
</reference>
<dbReference type="RefSeq" id="XP_016219595.1">
    <property type="nucleotide sequence ID" value="XM_016374324.1"/>
</dbReference>
<feature type="compositionally biased region" description="Low complexity" evidence="1">
    <location>
        <begin position="453"/>
        <end position="478"/>
    </location>
</feature>
<keyword evidence="3" id="KW-1185">Reference proteome</keyword>
<dbReference type="OrthoDB" id="40334at2759"/>
<dbReference type="HOGENOM" id="CLU_018496_0_0_1"/>
<feature type="compositionally biased region" description="Basic residues" evidence="1">
    <location>
        <begin position="486"/>
        <end position="497"/>
    </location>
</feature>
<feature type="compositionally biased region" description="Polar residues" evidence="1">
    <location>
        <begin position="388"/>
        <end position="406"/>
    </location>
</feature>
<dbReference type="PANTHER" id="PTHR28630">
    <property type="match status" value="1"/>
</dbReference>
<accession>A0A0D1XIQ2</accession>
<dbReference type="STRING" id="212818.A0A0D1XIQ2"/>
<dbReference type="VEuPathDB" id="FungiDB:PV10_09197"/>
<feature type="compositionally biased region" description="Basic and acidic residues" evidence="1">
    <location>
        <begin position="432"/>
        <end position="444"/>
    </location>
</feature>
<dbReference type="EMBL" id="KN847527">
    <property type="protein sequence ID" value="KIV88021.1"/>
    <property type="molecule type" value="Genomic_DNA"/>
</dbReference>
<dbReference type="AlphaFoldDB" id="A0A0D1XIQ2"/>
<proteinExistence type="predicted"/>
<feature type="region of interest" description="Disordered" evidence="1">
    <location>
        <begin position="432"/>
        <end position="501"/>
    </location>
</feature>
<name>A0A0D1XIQ2_EXOME</name>
<evidence type="ECO:0000256" key="1">
    <source>
        <dbReference type="SAM" id="MobiDB-lite"/>
    </source>
</evidence>
<feature type="compositionally biased region" description="Low complexity" evidence="1">
    <location>
        <begin position="341"/>
        <end position="354"/>
    </location>
</feature>
<evidence type="ECO:0000313" key="3">
    <source>
        <dbReference type="Proteomes" id="UP000054302"/>
    </source>
</evidence>
<evidence type="ECO:0000313" key="2">
    <source>
        <dbReference type="EMBL" id="KIV88021.1"/>
    </source>
</evidence>
<sequence length="605" mass="65555">MADETLPSQVIINQAFETTIYAADGTAIPFGSLFMNDTHGQERILVIFIRHFFCGNCQEYVRRLSSIDSPFHPSHKLAHSSITPHFSKPTARALPRVIIIGPGLPTLIPTYLNITACCFPVYSDPSTALYDLLGMHRTFSLGHKAPIYIQHSLVTGAVKSAVQIVKRVGNGDALGGGYWNVNGGEFLFVQPAWEHSAVAKPTSKPPVTYVRPPAQNKSSLGKDAAAWSLAWCHRMNNSRDHTELNELHYHTCFPLPVSLSTPNSTSSHQAPSPPRSILVNANHPPQPVKSHTFPITSVGSGSTLTASMRECAGACPGPDVHKSRGEIHSHRQRSQSPALGSSTRIRSRSTSTRARSPENKGSTGESTRRDTSLTPTSTHRHNDLRPFMNSTPNSDTVPSQSKNSFNDIMGRVGGLVRSKSVSARSKPKIELLVPEKDSGPKEDINNSLDLTRRPSTSKSATRSRSSLSISRLGSLVSRTSTPTHLVRSRSKRARLHSTRKDECLDSPNGTMVIDGVEFVNVISVRARLEAVAATGRTISTKGDRAAEKENPQSVRTVGIELAPARPCRHSGPEQMSSLAGKLDQQGTSVVSHMSTVPVMTAVASH</sequence>
<gene>
    <name evidence="2" type="ORF">PV10_09197</name>
</gene>
<feature type="compositionally biased region" description="Polar residues" evidence="1">
    <location>
        <begin position="260"/>
        <end position="270"/>
    </location>
</feature>